<proteinExistence type="predicted"/>
<feature type="domain" description="PilZ" evidence="1">
    <location>
        <begin position="11"/>
        <end position="102"/>
    </location>
</feature>
<dbReference type="InterPro" id="IPR009875">
    <property type="entry name" value="PilZ_domain"/>
</dbReference>
<dbReference type="Pfam" id="PF07238">
    <property type="entry name" value="PilZ"/>
    <property type="match status" value="1"/>
</dbReference>
<organism evidence="2 3">
    <name type="scientific">Paralysiella testudinis</name>
    <dbReference type="NCBI Taxonomy" id="2809020"/>
    <lineage>
        <taxon>Bacteria</taxon>
        <taxon>Pseudomonadati</taxon>
        <taxon>Pseudomonadota</taxon>
        <taxon>Betaproteobacteria</taxon>
        <taxon>Neisseriales</taxon>
        <taxon>Neisseriaceae</taxon>
        <taxon>Paralysiella</taxon>
    </lineage>
</organism>
<dbReference type="KEGG" id="ptes:JQU52_08310"/>
<dbReference type="EMBL" id="CP069798">
    <property type="protein sequence ID" value="QRQ80762.1"/>
    <property type="molecule type" value="Genomic_DNA"/>
</dbReference>
<sequence>MNPTDLPGKMINLTIPDKPELYRSYLSFFKHGGLFVPTEDSFNMGDEVLLVVNLPDHNEPKYLRTQVGWINSTATAIGQAKGIGLAFGKDAVAVETKQAIEDLLPGLLLNERPTYTL</sequence>
<keyword evidence="3" id="KW-1185">Reference proteome</keyword>
<dbReference type="AlphaFoldDB" id="A0A892ZCU7"/>
<dbReference type="Gene3D" id="2.40.10.220">
    <property type="entry name" value="predicted glycosyltransferase like domains"/>
    <property type="match status" value="1"/>
</dbReference>
<evidence type="ECO:0000313" key="2">
    <source>
        <dbReference type="EMBL" id="QRQ80762.1"/>
    </source>
</evidence>
<reference evidence="2" key="1">
    <citation type="submission" date="2021-02" db="EMBL/GenBank/DDBJ databases">
        <title>Neisseriaceae sp. 26B isolated from the cloaca of a Common Toad-headed Turtle (Mesoclemmys nasuta).</title>
        <authorList>
            <person name="Spergser J."/>
            <person name="Busse H.-J."/>
        </authorList>
    </citation>
    <scope>NUCLEOTIDE SEQUENCE</scope>
    <source>
        <strain evidence="2">26B</strain>
    </source>
</reference>
<dbReference type="GO" id="GO:0035438">
    <property type="term" value="F:cyclic-di-GMP binding"/>
    <property type="evidence" value="ECO:0007669"/>
    <property type="project" value="InterPro"/>
</dbReference>
<evidence type="ECO:0000259" key="1">
    <source>
        <dbReference type="Pfam" id="PF07238"/>
    </source>
</evidence>
<evidence type="ECO:0000313" key="3">
    <source>
        <dbReference type="Proteomes" id="UP000653156"/>
    </source>
</evidence>
<accession>A0A892ZCU7</accession>
<gene>
    <name evidence="2" type="ORF">JQU52_08310</name>
</gene>
<dbReference type="RefSeq" id="WP_230338048.1">
    <property type="nucleotide sequence ID" value="NZ_CP069798.1"/>
</dbReference>
<name>A0A892ZCU7_9NEIS</name>
<protein>
    <submittedName>
        <fullName evidence="2">PilZ domain-containing protein</fullName>
    </submittedName>
</protein>
<dbReference type="Proteomes" id="UP000653156">
    <property type="component" value="Chromosome"/>
</dbReference>